<evidence type="ECO:0000259" key="11">
    <source>
        <dbReference type="PROSITE" id="PS50939"/>
    </source>
</evidence>
<evidence type="ECO:0000256" key="3">
    <source>
        <dbReference type="ARBA" id="ARBA00022692"/>
    </source>
</evidence>
<dbReference type="CDD" id="cd09631">
    <property type="entry name" value="DOMON_DOH"/>
    <property type="match status" value="1"/>
</dbReference>
<accession>A0A843XBN1</accession>
<dbReference type="InterPro" id="IPR045266">
    <property type="entry name" value="DOH_DOMON"/>
</dbReference>
<evidence type="ECO:0000256" key="6">
    <source>
        <dbReference type="ARBA" id="ARBA00022989"/>
    </source>
</evidence>
<feature type="transmembrane region" description="Helical" evidence="8">
    <location>
        <begin position="288"/>
        <end position="307"/>
    </location>
</feature>
<dbReference type="PANTHER" id="PTHR23130:SF162">
    <property type="entry name" value="OS05G0237200 PROTEIN"/>
    <property type="match status" value="1"/>
</dbReference>
<keyword evidence="13" id="KW-1185">Reference proteome</keyword>
<evidence type="ECO:0000256" key="9">
    <source>
        <dbReference type="SAM" id="SignalP"/>
    </source>
</evidence>
<feature type="signal peptide" evidence="9">
    <location>
        <begin position="1"/>
        <end position="39"/>
    </location>
</feature>
<feature type="domain" description="Cytochrome b561" evidence="11">
    <location>
        <begin position="184"/>
        <end position="377"/>
    </location>
</feature>
<reference evidence="12" key="1">
    <citation type="submission" date="2017-07" db="EMBL/GenBank/DDBJ databases">
        <title>Taro Niue Genome Assembly and Annotation.</title>
        <authorList>
            <person name="Atibalentja N."/>
            <person name="Keating K."/>
            <person name="Fields C.J."/>
        </authorList>
    </citation>
    <scope>NUCLEOTIDE SEQUENCE</scope>
    <source>
        <strain evidence="12">Niue_2</strain>
        <tissue evidence="12">Leaf</tissue>
    </source>
</reference>
<evidence type="ECO:0000256" key="4">
    <source>
        <dbReference type="ARBA" id="ARBA00022729"/>
    </source>
</evidence>
<sequence>MAAAGRWGWRPDGRPHRYPSLAHVVLWAAAIAASGVVEAQSDACGSDLGAFLPPPFNSSDLRCRAVWNNFAFRYSQSQDNILSVVLSAPYTSGWIGIGFSQDGMMVGSSAMVGWISGESPAVIRQYYLGGQSSSEVAVNQGQLRATDVKPTVVLYGAKIYLAFQVQFSAPVTQQNLLFAYSAATPLNYQLRKHDDKISILFDFSAGTASASSYPYQLKRNHGILGIVGWGVLLPIGAIVARYCKQWDPLWYYAHAVIQFVGFIIALAGLVAGVALYDKLHANVHVHRALGIFVFVLGILQVLAFFLRPHKDSKKRRYWNWYHHWVGRLALFLAAVNIVLGIRAGGAGTAWKVGFGVNLAIILTAITVLEILLWVRWSRKSTTPPAF</sequence>
<keyword evidence="3 8" id="KW-0812">Transmembrane</keyword>
<keyword evidence="5" id="KW-0249">Electron transport</keyword>
<keyword evidence="2" id="KW-0813">Transport</keyword>
<proteinExistence type="predicted"/>
<evidence type="ECO:0000256" key="8">
    <source>
        <dbReference type="SAM" id="Phobius"/>
    </source>
</evidence>
<comment type="caution">
    <text evidence="12">The sequence shown here is derived from an EMBL/GenBank/DDBJ whole genome shotgun (WGS) entry which is preliminary data.</text>
</comment>
<dbReference type="PROSITE" id="PS50939">
    <property type="entry name" value="CYTOCHROME_B561"/>
    <property type="match status" value="1"/>
</dbReference>
<feature type="transmembrane region" description="Helical" evidence="8">
    <location>
        <begin position="356"/>
        <end position="374"/>
    </location>
</feature>
<name>A0A843XBN1_COLES</name>
<evidence type="ECO:0000259" key="10">
    <source>
        <dbReference type="PROSITE" id="PS50836"/>
    </source>
</evidence>
<evidence type="ECO:0000256" key="1">
    <source>
        <dbReference type="ARBA" id="ARBA00004370"/>
    </source>
</evidence>
<protein>
    <recommendedName>
        <fullName evidence="14">Cytochrome b561 and DOMON domain-containing protein</fullName>
    </recommendedName>
</protein>
<evidence type="ECO:0000313" key="12">
    <source>
        <dbReference type="EMBL" id="MQM16701.1"/>
    </source>
</evidence>
<keyword evidence="6 8" id="KW-1133">Transmembrane helix</keyword>
<feature type="chain" id="PRO_5032723800" description="Cytochrome b561 and DOMON domain-containing protein" evidence="9">
    <location>
        <begin position="40"/>
        <end position="386"/>
    </location>
</feature>
<feature type="transmembrane region" description="Helical" evidence="8">
    <location>
        <begin position="328"/>
        <end position="350"/>
    </location>
</feature>
<evidence type="ECO:0000256" key="5">
    <source>
        <dbReference type="ARBA" id="ARBA00022982"/>
    </source>
</evidence>
<dbReference type="Pfam" id="PF03188">
    <property type="entry name" value="Cytochrom_B561"/>
    <property type="match status" value="1"/>
</dbReference>
<evidence type="ECO:0000313" key="13">
    <source>
        <dbReference type="Proteomes" id="UP000652761"/>
    </source>
</evidence>
<dbReference type="InterPro" id="IPR006593">
    <property type="entry name" value="Cyt_b561/ferric_Rdtase_TM"/>
</dbReference>
<gene>
    <name evidence="12" type="ORF">Taro_049660</name>
</gene>
<dbReference type="Gene3D" id="1.20.120.1770">
    <property type="match status" value="1"/>
</dbReference>
<dbReference type="InterPro" id="IPR005018">
    <property type="entry name" value="DOMON_domain"/>
</dbReference>
<dbReference type="PROSITE" id="PS50836">
    <property type="entry name" value="DOMON"/>
    <property type="match status" value="1"/>
</dbReference>
<keyword evidence="7 8" id="KW-0472">Membrane</keyword>
<organism evidence="12 13">
    <name type="scientific">Colocasia esculenta</name>
    <name type="common">Wild taro</name>
    <name type="synonym">Arum esculentum</name>
    <dbReference type="NCBI Taxonomy" id="4460"/>
    <lineage>
        <taxon>Eukaryota</taxon>
        <taxon>Viridiplantae</taxon>
        <taxon>Streptophyta</taxon>
        <taxon>Embryophyta</taxon>
        <taxon>Tracheophyta</taxon>
        <taxon>Spermatophyta</taxon>
        <taxon>Magnoliopsida</taxon>
        <taxon>Liliopsida</taxon>
        <taxon>Araceae</taxon>
        <taxon>Aroideae</taxon>
        <taxon>Colocasieae</taxon>
        <taxon>Colocasia</taxon>
    </lineage>
</organism>
<comment type="subcellular location">
    <subcellularLocation>
        <location evidence="1">Membrane</location>
    </subcellularLocation>
</comment>
<dbReference type="PANTHER" id="PTHR23130">
    <property type="entry name" value="CYTOCHROME B561 AND DOMON DOMAIN-CONTAINING PROTEIN"/>
    <property type="match status" value="1"/>
</dbReference>
<keyword evidence="4 9" id="KW-0732">Signal</keyword>
<dbReference type="SMART" id="SM00665">
    <property type="entry name" value="B561"/>
    <property type="match status" value="1"/>
</dbReference>
<dbReference type="Pfam" id="PF03351">
    <property type="entry name" value="DOMON"/>
    <property type="match status" value="1"/>
</dbReference>
<dbReference type="EMBL" id="NMUH01007126">
    <property type="protein sequence ID" value="MQM16701.1"/>
    <property type="molecule type" value="Genomic_DNA"/>
</dbReference>
<feature type="transmembrane region" description="Helical" evidence="8">
    <location>
        <begin position="222"/>
        <end position="242"/>
    </location>
</feature>
<dbReference type="CDD" id="cd08760">
    <property type="entry name" value="Cyt_b561_FRRS1_like"/>
    <property type="match status" value="1"/>
</dbReference>
<dbReference type="Proteomes" id="UP000652761">
    <property type="component" value="Unassembled WGS sequence"/>
</dbReference>
<evidence type="ECO:0000256" key="7">
    <source>
        <dbReference type="ARBA" id="ARBA00023136"/>
    </source>
</evidence>
<dbReference type="GO" id="GO:0016020">
    <property type="term" value="C:membrane"/>
    <property type="evidence" value="ECO:0007669"/>
    <property type="project" value="UniProtKB-SubCell"/>
</dbReference>
<evidence type="ECO:0008006" key="14">
    <source>
        <dbReference type="Google" id="ProtNLM"/>
    </source>
</evidence>
<feature type="transmembrane region" description="Helical" evidence="8">
    <location>
        <begin position="249"/>
        <end position="276"/>
    </location>
</feature>
<dbReference type="SMART" id="SM00664">
    <property type="entry name" value="DoH"/>
    <property type="match status" value="1"/>
</dbReference>
<feature type="domain" description="DOMON" evidence="10">
    <location>
        <begin position="68"/>
        <end position="183"/>
    </location>
</feature>
<dbReference type="AlphaFoldDB" id="A0A843XBN1"/>
<evidence type="ECO:0000256" key="2">
    <source>
        <dbReference type="ARBA" id="ARBA00022448"/>
    </source>
</evidence>
<dbReference type="OrthoDB" id="19261at2759"/>